<dbReference type="InterPro" id="IPR049804">
    <property type="entry name" value="Choice_anch_L"/>
</dbReference>
<reference evidence="2" key="1">
    <citation type="submission" date="2021-01" db="EMBL/GenBank/DDBJ databases">
        <authorList>
            <person name="Corre E."/>
            <person name="Pelletier E."/>
            <person name="Niang G."/>
            <person name="Scheremetjew M."/>
            <person name="Finn R."/>
            <person name="Kale V."/>
            <person name="Holt S."/>
            <person name="Cochrane G."/>
            <person name="Meng A."/>
            <person name="Brown T."/>
            <person name="Cohen L."/>
        </authorList>
    </citation>
    <scope>NUCLEOTIDE SEQUENCE</scope>
    <source>
        <strain evidence="2">CCMP3278</strain>
    </source>
</reference>
<accession>A0A7S1ET75</accession>
<evidence type="ECO:0000313" key="2">
    <source>
        <dbReference type="EMBL" id="CAD8823055.1"/>
    </source>
</evidence>
<feature type="region of interest" description="Disordered" evidence="1">
    <location>
        <begin position="493"/>
        <end position="513"/>
    </location>
</feature>
<protein>
    <submittedName>
        <fullName evidence="2">Uncharacterized protein</fullName>
    </submittedName>
</protein>
<name>A0A7S1ET75_9RHOD</name>
<dbReference type="NCBIfam" id="NF038133">
    <property type="entry name" value="choice_anch_L"/>
    <property type="match status" value="1"/>
</dbReference>
<dbReference type="EMBL" id="HBFP01010375">
    <property type="protein sequence ID" value="CAD8823055.1"/>
    <property type="molecule type" value="Transcribed_RNA"/>
</dbReference>
<sequence>MDAANSCHMVSEIYGYTETIVVTSGTVQRSTFTTNDPGNQGSTDNVQRDQVPTYIAPEIEGANDCSELSMQILVKDINQAANLRVSLQYMFLSEEYPEFVGNIFNDQFRFLLRESGTTGPFTNLATIGSVDVAINTVNYDPEFAALFRLCTPDTVYDGHTVNLFSTPETLQVGKQYDVRMVVCDVGDGQYDSAVFMKKGSLAVCDAAPTGIDCPGAIEICPGAPVPEAVPEGTCDNNLQVDLATPVDTTVLGTILGVTYFIVDYPNITCEFDLTVANREPTLYNPPGTSLISWGNGSTWDGVSEPAPVFEIGDVITLNFTLEDDCCETGNNGTITVNGEVILSFTWVSGDTISVDIPITNLFSQTETITIALYDCFGALTLKIVKITIDKPCPSGLPTVFVSGGLQPFYEIGDVVRFGFFLADFEETASWEMFVNGAPTDPPTTGNTTGFIQVPITVTKCGEFEVTFNFDNLCTGDLVLDAFVVVVCQPSPTPVPSEAPTATPSPVATPNPCPEEGFELNPATGLCEKTCTTAADCVHSGVCSDVCSPSGFCTDGRGSCRLGCCKATPGNIPLTLSDAICSNGCGKTSCCFENISGGCNSLNDPEGLENTCTALYGKKVPCSPETESVDCAGLGIERCILVKNANINDSYCSASCTPTTGCADGYRCVQFTKSYNTVPAIYGGSQMYFCVPEALTP</sequence>
<proteinExistence type="predicted"/>
<dbReference type="AlphaFoldDB" id="A0A7S1ET75"/>
<gene>
    <name evidence="2" type="ORF">TOLI1172_LOCUS7451</name>
</gene>
<organism evidence="2">
    <name type="scientific">Timspurckia oligopyrenoides</name>
    <dbReference type="NCBI Taxonomy" id="708627"/>
    <lineage>
        <taxon>Eukaryota</taxon>
        <taxon>Rhodophyta</taxon>
        <taxon>Bangiophyceae</taxon>
        <taxon>Porphyridiales</taxon>
        <taxon>Porphyridiaceae</taxon>
        <taxon>Timspurckia</taxon>
    </lineage>
</organism>
<evidence type="ECO:0000256" key="1">
    <source>
        <dbReference type="SAM" id="MobiDB-lite"/>
    </source>
</evidence>